<feature type="transmembrane region" description="Helical" evidence="12">
    <location>
        <begin position="297"/>
        <end position="316"/>
    </location>
</feature>
<keyword evidence="5 12" id="KW-0812">Transmembrane</keyword>
<evidence type="ECO:0000256" key="2">
    <source>
        <dbReference type="ARBA" id="ARBA00022475"/>
    </source>
</evidence>
<dbReference type="RefSeq" id="WP_219777873.1">
    <property type="nucleotide sequence ID" value="NZ_JAHXPT010000001.1"/>
</dbReference>
<sequence>MNKNFSFKRKLLIIFLIVGMIPLILLWIYDTVFIIKSTYEKIYSFTNSNTKIASELIESNISTYEKIVNYVADNYDVQRIMKKGNSKGNNIDDRFYDTQELYKISTAILATQSTEVPLHIINLDKSSRFSTTNYYYPIYKDSRGDFYKQLSENEDVVINKIHRRVDGENSKDTVLSIGKAIIDKETKQIIGYVVLDVYDSYFDEIFEFTSFIKESNVMVFDDNGFIITDKNNKNSTGFKLNSEYLLQMNDKSGVIDISMDGKNYLGYYTSANKKKIRVMELIPKKYFLEEFLNNIKLIIILTMFVIIIAIYFAIFMSKKISKPILEIKSLMKEVEKGNLEVSIKNHTNDEIGELSRGFNHMVKKLDRLILEDYKKELLVQQAEFNALKSQVNPHFLYNSLGVISWMARLGEDDSVIKATDELAKFFRYNVNSNEDTVKVKRELEQINSYLTIQNYRYKDRFESIINIEEDILDCMILKLMLQPLVENAIVHGLEEKLGNGTIIINGFKSNDNLCFQIKDNGVGIENSKTKGEGIGLKNLDKRIKLFYGESYGVFHSKEKEFTIFTVIVPKKEENR</sequence>
<dbReference type="Pfam" id="PF00672">
    <property type="entry name" value="HAMP"/>
    <property type="match status" value="1"/>
</dbReference>
<proteinExistence type="predicted"/>
<keyword evidence="3" id="KW-0597">Phosphoprotein</keyword>
<dbReference type="Pfam" id="PF02518">
    <property type="entry name" value="HATPase_c"/>
    <property type="match status" value="1"/>
</dbReference>
<keyword evidence="4" id="KW-0808">Transferase</keyword>
<evidence type="ECO:0000256" key="11">
    <source>
        <dbReference type="ARBA" id="ARBA00023136"/>
    </source>
</evidence>
<dbReference type="GO" id="GO:0016301">
    <property type="term" value="F:kinase activity"/>
    <property type="evidence" value="ECO:0007669"/>
    <property type="project" value="UniProtKB-KW"/>
</dbReference>
<dbReference type="CDD" id="cd06225">
    <property type="entry name" value="HAMP"/>
    <property type="match status" value="1"/>
</dbReference>
<evidence type="ECO:0000256" key="5">
    <source>
        <dbReference type="ARBA" id="ARBA00022692"/>
    </source>
</evidence>
<dbReference type="PANTHER" id="PTHR34220">
    <property type="entry name" value="SENSOR HISTIDINE KINASE YPDA"/>
    <property type="match status" value="1"/>
</dbReference>
<keyword evidence="9 12" id="KW-1133">Transmembrane helix</keyword>
<keyword evidence="8" id="KW-0067">ATP-binding</keyword>
<dbReference type="SUPFAM" id="SSF55874">
    <property type="entry name" value="ATPase domain of HSP90 chaperone/DNA topoisomerase II/histidine kinase"/>
    <property type="match status" value="1"/>
</dbReference>
<evidence type="ECO:0000256" key="9">
    <source>
        <dbReference type="ARBA" id="ARBA00022989"/>
    </source>
</evidence>
<evidence type="ECO:0000256" key="3">
    <source>
        <dbReference type="ARBA" id="ARBA00022553"/>
    </source>
</evidence>
<evidence type="ECO:0000259" key="13">
    <source>
        <dbReference type="PROSITE" id="PS50885"/>
    </source>
</evidence>
<keyword evidence="6" id="KW-0547">Nucleotide-binding</keyword>
<evidence type="ECO:0000256" key="8">
    <source>
        <dbReference type="ARBA" id="ARBA00022840"/>
    </source>
</evidence>
<accession>A0ABS7AJH3</accession>
<dbReference type="InterPro" id="IPR050640">
    <property type="entry name" value="Bact_2-comp_sensor_kinase"/>
</dbReference>
<dbReference type="SUPFAM" id="SSF158472">
    <property type="entry name" value="HAMP domain-like"/>
    <property type="match status" value="1"/>
</dbReference>
<dbReference type="Gene3D" id="6.10.340.10">
    <property type="match status" value="1"/>
</dbReference>
<keyword evidence="11 12" id="KW-0472">Membrane</keyword>
<gene>
    <name evidence="14" type="ORF">KYD98_01780</name>
</gene>
<dbReference type="Gene3D" id="3.30.565.10">
    <property type="entry name" value="Histidine kinase-like ATPase, C-terminal domain"/>
    <property type="match status" value="1"/>
</dbReference>
<evidence type="ECO:0000313" key="15">
    <source>
        <dbReference type="Proteomes" id="UP001519921"/>
    </source>
</evidence>
<keyword evidence="2" id="KW-1003">Cell membrane</keyword>
<dbReference type="Pfam" id="PF06580">
    <property type="entry name" value="His_kinase"/>
    <property type="match status" value="1"/>
</dbReference>
<evidence type="ECO:0000313" key="14">
    <source>
        <dbReference type="EMBL" id="MBW6408819.1"/>
    </source>
</evidence>
<feature type="transmembrane region" description="Helical" evidence="12">
    <location>
        <begin position="12"/>
        <end position="29"/>
    </location>
</feature>
<dbReference type="Gene3D" id="3.30.450.20">
    <property type="entry name" value="PAS domain"/>
    <property type="match status" value="2"/>
</dbReference>
<keyword evidence="15" id="KW-1185">Reference proteome</keyword>
<comment type="subcellular location">
    <subcellularLocation>
        <location evidence="1">Cell membrane</location>
        <topology evidence="1">Multi-pass membrane protein</topology>
    </subcellularLocation>
</comment>
<evidence type="ECO:0000256" key="4">
    <source>
        <dbReference type="ARBA" id="ARBA00022679"/>
    </source>
</evidence>
<dbReference type="InterPro" id="IPR003660">
    <property type="entry name" value="HAMP_dom"/>
</dbReference>
<dbReference type="Proteomes" id="UP001519921">
    <property type="component" value="Unassembled WGS sequence"/>
</dbReference>
<name>A0ABS7AJH3_9CLOT</name>
<keyword evidence="10" id="KW-0902">Two-component regulatory system</keyword>
<comment type="caution">
    <text evidence="14">The sequence shown here is derived from an EMBL/GenBank/DDBJ whole genome shotgun (WGS) entry which is preliminary data.</text>
</comment>
<evidence type="ECO:0000256" key="10">
    <source>
        <dbReference type="ARBA" id="ARBA00023012"/>
    </source>
</evidence>
<dbReference type="PANTHER" id="PTHR34220:SF11">
    <property type="entry name" value="SENSOR PROTEIN KINASE HPTS"/>
    <property type="match status" value="1"/>
</dbReference>
<dbReference type="SMART" id="SM00304">
    <property type="entry name" value="HAMP"/>
    <property type="match status" value="1"/>
</dbReference>
<organism evidence="14 15">
    <name type="scientific">Clostridium weizhouense</name>
    <dbReference type="NCBI Taxonomy" id="2859781"/>
    <lineage>
        <taxon>Bacteria</taxon>
        <taxon>Bacillati</taxon>
        <taxon>Bacillota</taxon>
        <taxon>Clostridia</taxon>
        <taxon>Eubacteriales</taxon>
        <taxon>Clostridiaceae</taxon>
        <taxon>Clostridium</taxon>
    </lineage>
</organism>
<evidence type="ECO:0000256" key="7">
    <source>
        <dbReference type="ARBA" id="ARBA00022777"/>
    </source>
</evidence>
<dbReference type="PROSITE" id="PS50885">
    <property type="entry name" value="HAMP"/>
    <property type="match status" value="1"/>
</dbReference>
<evidence type="ECO:0000256" key="1">
    <source>
        <dbReference type="ARBA" id="ARBA00004651"/>
    </source>
</evidence>
<evidence type="ECO:0000256" key="6">
    <source>
        <dbReference type="ARBA" id="ARBA00022741"/>
    </source>
</evidence>
<dbReference type="EMBL" id="JAHXPT010000001">
    <property type="protein sequence ID" value="MBW6408819.1"/>
    <property type="molecule type" value="Genomic_DNA"/>
</dbReference>
<feature type="domain" description="HAMP" evidence="13">
    <location>
        <begin position="318"/>
        <end position="370"/>
    </location>
</feature>
<dbReference type="InterPro" id="IPR010559">
    <property type="entry name" value="Sig_transdc_His_kin_internal"/>
</dbReference>
<dbReference type="SMART" id="SM00387">
    <property type="entry name" value="HATPase_c"/>
    <property type="match status" value="1"/>
</dbReference>
<evidence type="ECO:0000256" key="12">
    <source>
        <dbReference type="SAM" id="Phobius"/>
    </source>
</evidence>
<dbReference type="InterPro" id="IPR003594">
    <property type="entry name" value="HATPase_dom"/>
</dbReference>
<dbReference type="InterPro" id="IPR036890">
    <property type="entry name" value="HATPase_C_sf"/>
</dbReference>
<keyword evidence="7 14" id="KW-0418">Kinase</keyword>
<reference evidence="14 15" key="1">
    <citation type="submission" date="2021-07" db="EMBL/GenBank/DDBJ databases">
        <title>Clostridium weizhouense sp. nov., an anaerobic bacterium isolated from activated sludge of Petroleum wastewater.</title>
        <authorList>
            <person name="Li Q."/>
        </authorList>
    </citation>
    <scope>NUCLEOTIDE SEQUENCE [LARGE SCALE GENOMIC DNA]</scope>
    <source>
        <strain evidence="14 15">YB-6</strain>
    </source>
</reference>
<protein>
    <submittedName>
        <fullName evidence="14">Sensor histidine kinase</fullName>
    </submittedName>
</protein>